<dbReference type="GO" id="GO:0000976">
    <property type="term" value="F:transcription cis-regulatory region binding"/>
    <property type="evidence" value="ECO:0007669"/>
    <property type="project" value="TreeGrafter"/>
</dbReference>
<keyword evidence="2" id="KW-0805">Transcription regulation</keyword>
<organism evidence="6 7">
    <name type="scientific">Pseudoalteromonas aliena</name>
    <dbReference type="NCBI Taxonomy" id="247523"/>
    <lineage>
        <taxon>Bacteria</taxon>
        <taxon>Pseudomonadati</taxon>
        <taxon>Pseudomonadota</taxon>
        <taxon>Gammaproteobacteria</taxon>
        <taxon>Alteromonadales</taxon>
        <taxon>Pseudoalteromonadaceae</taxon>
        <taxon>Pseudoalteromonas</taxon>
    </lineage>
</organism>
<protein>
    <recommendedName>
        <fullName evidence="5">HTH lysR-type domain-containing protein</fullName>
    </recommendedName>
</protein>
<evidence type="ECO:0000259" key="5">
    <source>
        <dbReference type="PROSITE" id="PS50931"/>
    </source>
</evidence>
<dbReference type="InterPro" id="IPR036388">
    <property type="entry name" value="WH-like_DNA-bd_sf"/>
</dbReference>
<evidence type="ECO:0000256" key="4">
    <source>
        <dbReference type="ARBA" id="ARBA00023163"/>
    </source>
</evidence>
<dbReference type="Gene3D" id="3.40.190.290">
    <property type="match status" value="1"/>
</dbReference>
<evidence type="ECO:0000313" key="6">
    <source>
        <dbReference type="EMBL" id="AQQ00429.1"/>
    </source>
</evidence>
<dbReference type="KEGG" id="paln:B0W48_11865"/>
<evidence type="ECO:0000256" key="1">
    <source>
        <dbReference type="ARBA" id="ARBA00009437"/>
    </source>
</evidence>
<dbReference type="SUPFAM" id="SSF46785">
    <property type="entry name" value="Winged helix' DNA-binding domain"/>
    <property type="match status" value="1"/>
</dbReference>
<dbReference type="RefSeq" id="WP_077537118.1">
    <property type="nucleotide sequence ID" value="NZ_CP019628.1"/>
</dbReference>
<dbReference type="GO" id="GO:0003700">
    <property type="term" value="F:DNA-binding transcription factor activity"/>
    <property type="evidence" value="ECO:0007669"/>
    <property type="project" value="InterPro"/>
</dbReference>
<dbReference type="FunFam" id="1.10.10.10:FF:000001">
    <property type="entry name" value="LysR family transcriptional regulator"/>
    <property type="match status" value="1"/>
</dbReference>
<dbReference type="PANTHER" id="PTHR30126">
    <property type="entry name" value="HTH-TYPE TRANSCRIPTIONAL REGULATOR"/>
    <property type="match status" value="1"/>
</dbReference>
<accession>A0A1Q2GZ83</accession>
<dbReference type="Gene3D" id="1.10.10.10">
    <property type="entry name" value="Winged helix-like DNA-binding domain superfamily/Winged helix DNA-binding domain"/>
    <property type="match status" value="1"/>
</dbReference>
<reference evidence="6 7" key="1">
    <citation type="submission" date="2017-02" db="EMBL/GenBank/DDBJ databases">
        <title>Complete genome sequence of the cold-active Pseudoalteromonas aliena strain EH1 isolated from Arctic seawater.</title>
        <authorList>
            <person name="Kim E."/>
            <person name="Heo E."/>
            <person name="Kim H."/>
            <person name="Kim D."/>
        </authorList>
    </citation>
    <scope>NUCLEOTIDE SEQUENCE [LARGE SCALE GENOMIC DNA]</scope>
    <source>
        <strain evidence="6 7">EH1</strain>
    </source>
</reference>
<evidence type="ECO:0000256" key="2">
    <source>
        <dbReference type="ARBA" id="ARBA00023015"/>
    </source>
</evidence>
<dbReference type="AlphaFoldDB" id="A0A1Q2GZ83"/>
<dbReference type="SUPFAM" id="SSF53850">
    <property type="entry name" value="Periplasmic binding protein-like II"/>
    <property type="match status" value="1"/>
</dbReference>
<comment type="similarity">
    <text evidence="1">Belongs to the LysR transcriptional regulatory family.</text>
</comment>
<keyword evidence="4" id="KW-0804">Transcription</keyword>
<dbReference type="InterPro" id="IPR036390">
    <property type="entry name" value="WH_DNA-bd_sf"/>
</dbReference>
<gene>
    <name evidence="6" type="ORF">B0W48_11865</name>
</gene>
<dbReference type="InterPro" id="IPR000847">
    <property type="entry name" value="LysR_HTH_N"/>
</dbReference>
<dbReference type="Proteomes" id="UP000188243">
    <property type="component" value="Chromosome"/>
</dbReference>
<proteinExistence type="inferred from homology"/>
<name>A0A1Q2GZ83_9GAMM</name>
<feature type="domain" description="HTH lysR-type" evidence="5">
    <location>
        <begin position="2"/>
        <end position="59"/>
    </location>
</feature>
<dbReference type="Pfam" id="PF03466">
    <property type="entry name" value="LysR_substrate"/>
    <property type="match status" value="1"/>
</dbReference>
<dbReference type="CDD" id="cd05466">
    <property type="entry name" value="PBP2_LTTR_substrate"/>
    <property type="match status" value="1"/>
</dbReference>
<dbReference type="PROSITE" id="PS50931">
    <property type="entry name" value="HTH_LYSR"/>
    <property type="match status" value="1"/>
</dbReference>
<dbReference type="STRING" id="247523.B0W48_11865"/>
<dbReference type="PRINTS" id="PR00039">
    <property type="entry name" value="HTHLYSR"/>
</dbReference>
<keyword evidence="3" id="KW-0238">DNA-binding</keyword>
<dbReference type="InterPro" id="IPR005119">
    <property type="entry name" value="LysR_subst-bd"/>
</dbReference>
<dbReference type="Pfam" id="PF00126">
    <property type="entry name" value="HTH_1"/>
    <property type="match status" value="1"/>
</dbReference>
<evidence type="ECO:0000313" key="7">
    <source>
        <dbReference type="Proteomes" id="UP000188243"/>
    </source>
</evidence>
<dbReference type="PANTHER" id="PTHR30126:SF40">
    <property type="entry name" value="HTH-TYPE TRANSCRIPTIONAL REGULATOR GLTR"/>
    <property type="match status" value="1"/>
</dbReference>
<dbReference type="EMBL" id="CP019628">
    <property type="protein sequence ID" value="AQQ00429.1"/>
    <property type="molecule type" value="Genomic_DNA"/>
</dbReference>
<sequence>MIEIKPLNYFIAAYEEGSITAAASRCFIAQPSVTHAIKTLEINLGVKLFERSKRGIKPTADGHKLYKLASDLLLQNQQLQAAFIPNNTHDLHLYVQPDINIERYVSILESIKNTPMDIDLAIVDAIEQAQIAIIDEQLLPSQFKFKRLNQESYRLIVRGDHPLAKNKTVGLGELEGLAFIERPYCTNRKAFERLINDENISITYQGKAIHDLQLQGLVKLGFGVAVIPESYIQKECNLKYIPITLSNAITRSIVFAYRKLPNTIMKAIEDITATKS</sequence>
<evidence type="ECO:0000256" key="3">
    <source>
        <dbReference type="ARBA" id="ARBA00023125"/>
    </source>
</evidence>